<keyword evidence="9 11" id="KW-0539">Nucleus</keyword>
<dbReference type="HOGENOM" id="CLU_001042_4_1_1"/>
<feature type="domain" description="SMC hinge" evidence="14">
    <location>
        <begin position="660"/>
        <end position="773"/>
    </location>
</feature>
<dbReference type="Pfam" id="PF06470">
    <property type="entry name" value="SMC_hinge"/>
    <property type="match status" value="1"/>
</dbReference>
<dbReference type="EMBL" id="CR380958">
    <property type="protein sequence ID" value="CAG62272.1"/>
    <property type="molecule type" value="Genomic_DNA"/>
</dbReference>
<feature type="compositionally biased region" description="Low complexity" evidence="13">
    <location>
        <begin position="82"/>
        <end position="92"/>
    </location>
</feature>
<dbReference type="GO" id="GO:0005524">
    <property type="term" value="F:ATP binding"/>
    <property type="evidence" value="ECO:0007669"/>
    <property type="project" value="UniProtKB-KW"/>
</dbReference>
<keyword evidence="4" id="KW-0547">Nucleotide-binding</keyword>
<feature type="region of interest" description="Disordered" evidence="13">
    <location>
        <begin position="1"/>
        <end position="96"/>
    </location>
</feature>
<evidence type="ECO:0000256" key="12">
    <source>
        <dbReference type="SAM" id="Coils"/>
    </source>
</evidence>
<dbReference type="GO" id="GO:0003682">
    <property type="term" value="F:chromatin binding"/>
    <property type="evidence" value="ECO:0007669"/>
    <property type="project" value="EnsemblFungi"/>
</dbReference>
<dbReference type="KEGG" id="cgr:2890688"/>
<evidence type="ECO:0000256" key="7">
    <source>
        <dbReference type="ARBA" id="ARBA00023054"/>
    </source>
</evidence>
<dbReference type="CGD" id="CAL0135498">
    <property type="gene designation" value="CAGL0L12188g"/>
</dbReference>
<dbReference type="FunCoup" id="Q6FKE6">
    <property type="interactions" value="945"/>
</dbReference>
<dbReference type="GO" id="GO:0051301">
    <property type="term" value="P:cell division"/>
    <property type="evidence" value="ECO:0007669"/>
    <property type="project" value="UniProtKB-KW"/>
</dbReference>
<dbReference type="GO" id="GO:0007076">
    <property type="term" value="P:mitotic chromosome condensation"/>
    <property type="evidence" value="ECO:0007669"/>
    <property type="project" value="EnsemblFungi"/>
</dbReference>
<dbReference type="InterPro" id="IPR036277">
    <property type="entry name" value="SMC_hinge_sf"/>
</dbReference>
<evidence type="ECO:0000256" key="13">
    <source>
        <dbReference type="SAM" id="MobiDB-lite"/>
    </source>
</evidence>
<dbReference type="OMA" id="CPALDNM"/>
<organism evidence="16 17">
    <name type="scientific">Candida glabrata (strain ATCC 2001 / BCRC 20586 / JCM 3761 / NBRC 0622 / NRRL Y-65 / CBS 138)</name>
    <name type="common">Yeast</name>
    <name type="synonym">Nakaseomyces glabratus</name>
    <dbReference type="NCBI Taxonomy" id="284593"/>
    <lineage>
        <taxon>Eukaryota</taxon>
        <taxon>Fungi</taxon>
        <taxon>Dikarya</taxon>
        <taxon>Ascomycota</taxon>
        <taxon>Saccharomycotina</taxon>
        <taxon>Saccharomycetes</taxon>
        <taxon>Saccharomycetales</taxon>
        <taxon>Saccharomycetaceae</taxon>
        <taxon>Nakaseomyces</taxon>
    </lineage>
</organism>
<keyword evidence="5" id="KW-0498">Mitosis</keyword>
<dbReference type="SUPFAM" id="SSF52540">
    <property type="entry name" value="P-loop containing nucleoside triphosphate hydrolases"/>
    <property type="match status" value="1"/>
</dbReference>
<feature type="coiled-coil region" evidence="12">
    <location>
        <begin position="976"/>
        <end position="1087"/>
    </location>
</feature>
<dbReference type="InterPro" id="IPR003395">
    <property type="entry name" value="RecF/RecN/SMC_N"/>
</dbReference>
<evidence type="ECO:0000256" key="1">
    <source>
        <dbReference type="ARBA" id="ARBA00004123"/>
    </source>
</evidence>
<evidence type="ECO:0000256" key="11">
    <source>
        <dbReference type="PIRNR" id="PIRNR005719"/>
    </source>
</evidence>
<keyword evidence="6" id="KW-0067">ATP-binding</keyword>
<dbReference type="FunFam" id="3.40.50.300:FF:000585">
    <property type="entry name" value="Structural maintenance of chromosomes 4"/>
    <property type="match status" value="1"/>
</dbReference>
<dbReference type="SMART" id="SM00968">
    <property type="entry name" value="SMC_hinge"/>
    <property type="match status" value="1"/>
</dbReference>
<dbReference type="Pfam" id="PF02463">
    <property type="entry name" value="SMC_N"/>
    <property type="match status" value="1"/>
</dbReference>
<dbReference type="InterPro" id="IPR010935">
    <property type="entry name" value="SMC_hinge"/>
</dbReference>
<comment type="similarity">
    <text evidence="2">Belongs to the SMC family. SMC4 subfamily.</text>
</comment>
<gene>
    <name evidence="15 16" type="ordered locus">CAGL0L12188g</name>
</gene>
<dbReference type="STRING" id="284593.Q6FKE6"/>
<evidence type="ECO:0000313" key="16">
    <source>
        <dbReference type="EMBL" id="CAG62272.1"/>
    </source>
</evidence>
<dbReference type="eggNOG" id="KOG0996">
    <property type="taxonomic scope" value="Eukaryota"/>
</dbReference>
<protein>
    <recommendedName>
        <fullName evidence="11">Structural maintenance of chromosomes protein</fullName>
    </recommendedName>
</protein>
<name>Q6FKE6_CANGA</name>
<dbReference type="InterPro" id="IPR024704">
    <property type="entry name" value="SMC"/>
</dbReference>
<sequence length="1398" mass="159417">MSDRPVSKRQKVTEEDEEEDVIHTPKAVTFEQSPRAITPRNLLGSENRNVLPTGGSQNLQIPSLLPPESLGSARGRDFKSYSQSPPRSPGRSPTRRLKLIELSPIKNSRAELQKLYESKKLDVKKERLFIHQLVLNDFKSYAGRQVIGPFHTSFSAIVGPNGSGKSNVIDSMLFVFGFRANKMRQDRLSDLIHKSETFPDLKSCSVEVHFKYVIDKDDGSTTIDETKGNLVVTRKAFKNNASKYFVNGKESNYTEVTTLLKKEGIDLDHKRFLILQGEVENIAQMKAKAEKENDDGLLEYLEDIIGTSKYKESIEKLSMEIESLNEICVEKENRFSIVEREKNSLESGKEEALQFLNKEKELVLEKSKLYQYNLMQDNKKLDDVLNKKTNVQQEQTKQEDEFRKANSHISDITASLNVLKADLEKVHTEEVNLSKTKRTLENKKVENEQIVNNLDSKRKEFEEQSKILQDKINSTDQEIQTIIEEQSSLAEGTTVLSTNLDIEKEKLENIKLKLREKTEHLTIQIAEYEKELSPWNEQSQQLKKEIKITESELSIIEENRKGLENDIAGLENAILSQKRDLEVQEQEIKSLLEQKTKVIQERELGERECKNAQATLANVREKVEALRQKAIEIRSTYSATENNNKVLSALLRLQKSGRLNGFHGRLGDLAVIDPKYDVAISTACPRLNDLVVDTVESGQQCIEYLRKNKLGYARFILLDKLNTFNTNRIDTPDQSQRLFDLITVKEKRFNNAFYSVLRDTLVCQNMEQANRVAYGKKRYRVVTLDGNLIDLSGTMTGGGRNVSKGLMKLSKSSSKGSAFFSPEEVQAIENELNQKENQYKSALDAYHEMEEELRRLRDRAPEIDNLVSKKEMDIETAHNDINSNINVLEEKRKKLESMKNQNDPSITLLAKLKELKSKLDDIDVQTKSTKDKIKTIKDKIIELGGDELKNQSLLVTDITNKISENSRRLKKIKSNKLKKESLLKKFNKELTEANEELTNFSKNAENADIESKEIESKLLDIKESIENLKENEVKLEHEIEMKHNELESHQKVVSDYKSISLEYNNKLEKLEASEASLKKSIKRYNDLLSELTIRDVTQVLNTIMTEENASVDKSDPKLENTSAVINADDDGISAVSENQSFNHNDENDDIDSNKMEIDSQGGFINPGIPVLSASELAKVDPQEVELLITSLDDFITSSEANVDVLEEYALRFVEFNKRKNDLNSAVQSRDSVKDRLEGIKRKRYDEFMEGFKIISMTLKEMYQMITLGGNAELELVDSLDPFSEGVTFSVMPPKKSWRNISNLSGGEKTLSSLALVFALHKYKPTPLYVMDEIDAALDFRNVSIVANYIKERTKNAQFIVISLRNNMFELTKQLVGIYKHENMTKSAALVNEDLVGRA</sequence>
<reference evidence="16 17" key="1">
    <citation type="journal article" date="2004" name="Nature">
        <title>Genome evolution in yeasts.</title>
        <authorList>
            <consortium name="Genolevures"/>
            <person name="Dujon B."/>
            <person name="Sherman D."/>
            <person name="Fischer G."/>
            <person name="Durrens P."/>
            <person name="Casaregola S."/>
            <person name="Lafontaine I."/>
            <person name="de Montigny J."/>
            <person name="Marck C."/>
            <person name="Neuveglise C."/>
            <person name="Talla E."/>
            <person name="Goffard N."/>
            <person name="Frangeul L."/>
            <person name="Aigle M."/>
            <person name="Anthouard V."/>
            <person name="Babour A."/>
            <person name="Barbe V."/>
            <person name="Barnay S."/>
            <person name="Blanchin S."/>
            <person name="Beckerich J.M."/>
            <person name="Beyne E."/>
            <person name="Bleykasten C."/>
            <person name="Boisrame A."/>
            <person name="Boyer J."/>
            <person name="Cattolico L."/>
            <person name="Confanioleri F."/>
            <person name="de Daruvar A."/>
            <person name="Despons L."/>
            <person name="Fabre E."/>
            <person name="Fairhead C."/>
            <person name="Ferry-Dumazet H."/>
            <person name="Groppi A."/>
            <person name="Hantraye F."/>
            <person name="Hennequin C."/>
            <person name="Jauniaux N."/>
            <person name="Joyet P."/>
            <person name="Kachouri R."/>
            <person name="Kerrest A."/>
            <person name="Koszul R."/>
            <person name="Lemaire M."/>
            <person name="Lesur I."/>
            <person name="Ma L."/>
            <person name="Muller H."/>
            <person name="Nicaud J.M."/>
            <person name="Nikolski M."/>
            <person name="Oztas S."/>
            <person name="Ozier-Kalogeropoulos O."/>
            <person name="Pellenz S."/>
            <person name="Potier S."/>
            <person name="Richard G.F."/>
            <person name="Straub M.L."/>
            <person name="Suleau A."/>
            <person name="Swennene D."/>
            <person name="Tekaia F."/>
            <person name="Wesolowski-Louvel M."/>
            <person name="Westhof E."/>
            <person name="Wirth B."/>
            <person name="Zeniou-Meyer M."/>
            <person name="Zivanovic I."/>
            <person name="Bolotin-Fukuhara M."/>
            <person name="Thierry A."/>
            <person name="Bouchier C."/>
            <person name="Caudron B."/>
            <person name="Scarpelli C."/>
            <person name="Gaillardin C."/>
            <person name="Weissenbach J."/>
            <person name="Wincker P."/>
            <person name="Souciet J.L."/>
        </authorList>
    </citation>
    <scope>NUCLEOTIDE SEQUENCE [LARGE SCALE GENOMIC DNA]</scope>
    <source>
        <strain evidence="17">ATCC 2001 / BCRC 20586 / JCM 3761 / NBRC 0622 / NRRL Y-65 / CBS 138</strain>
    </source>
</reference>
<keyword evidence="10" id="KW-0131">Cell cycle</keyword>
<evidence type="ECO:0000259" key="14">
    <source>
        <dbReference type="SMART" id="SM00968"/>
    </source>
</evidence>
<dbReference type="GO" id="GO:0000796">
    <property type="term" value="C:condensin complex"/>
    <property type="evidence" value="ECO:0007669"/>
    <property type="project" value="EnsemblFungi"/>
</dbReference>
<dbReference type="Gene3D" id="3.40.50.300">
    <property type="entry name" value="P-loop containing nucleotide triphosphate hydrolases"/>
    <property type="match status" value="2"/>
</dbReference>
<keyword evidence="3" id="KW-0132">Cell division</keyword>
<dbReference type="InParanoid" id="Q6FKE6"/>
<dbReference type="GO" id="GO:0070058">
    <property type="term" value="P:tRNA gene clustering"/>
    <property type="evidence" value="ECO:0007669"/>
    <property type="project" value="EnsemblFungi"/>
</dbReference>
<evidence type="ECO:0000256" key="6">
    <source>
        <dbReference type="ARBA" id="ARBA00022840"/>
    </source>
</evidence>
<feature type="coiled-coil region" evidence="12">
    <location>
        <begin position="275"/>
        <end position="341"/>
    </location>
</feature>
<keyword evidence="17" id="KW-1185">Reference proteome</keyword>
<dbReference type="Proteomes" id="UP000002428">
    <property type="component" value="Chromosome L"/>
</dbReference>
<evidence type="ECO:0000256" key="2">
    <source>
        <dbReference type="ARBA" id="ARBA00006005"/>
    </source>
</evidence>
<dbReference type="VEuPathDB" id="FungiDB:CAGL0L12188g"/>
<proteinExistence type="inferred from homology"/>
<dbReference type="PANTHER" id="PTHR18937:SF172">
    <property type="entry name" value="STRUCTURAL MAINTENANCE OF CHROMOSOMES PROTEIN"/>
    <property type="match status" value="1"/>
</dbReference>
<keyword evidence="7 12" id="KW-0175">Coiled coil</keyword>
<dbReference type="PANTHER" id="PTHR18937">
    <property type="entry name" value="STRUCTURAL MAINTENANCE OF CHROMOSOMES SMC FAMILY MEMBER"/>
    <property type="match status" value="1"/>
</dbReference>
<dbReference type="PIRSF" id="PIRSF005719">
    <property type="entry name" value="SMC"/>
    <property type="match status" value="1"/>
</dbReference>
<feature type="coiled-coil region" evidence="12">
    <location>
        <begin position="825"/>
        <end position="901"/>
    </location>
</feature>
<evidence type="ECO:0000256" key="9">
    <source>
        <dbReference type="ARBA" id="ARBA00023242"/>
    </source>
</evidence>
<dbReference type="GO" id="GO:0070550">
    <property type="term" value="P:rDNA chromatin condensation"/>
    <property type="evidence" value="ECO:0007669"/>
    <property type="project" value="EnsemblFungi"/>
</dbReference>
<feature type="coiled-coil region" evidence="12">
    <location>
        <begin position="433"/>
        <end position="643"/>
    </location>
</feature>
<dbReference type="Gene3D" id="3.30.70.1620">
    <property type="match status" value="1"/>
</dbReference>
<evidence type="ECO:0000256" key="8">
    <source>
        <dbReference type="ARBA" id="ARBA00023067"/>
    </source>
</evidence>
<dbReference type="InterPro" id="IPR027417">
    <property type="entry name" value="P-loop_NTPase"/>
</dbReference>
<evidence type="ECO:0000256" key="3">
    <source>
        <dbReference type="ARBA" id="ARBA00022618"/>
    </source>
</evidence>
<dbReference type="Gene3D" id="1.20.1060.20">
    <property type="match status" value="1"/>
</dbReference>
<evidence type="ECO:0000313" key="17">
    <source>
        <dbReference type="Proteomes" id="UP000002428"/>
    </source>
</evidence>
<comment type="subcellular location">
    <subcellularLocation>
        <location evidence="1 11">Nucleus</location>
    </subcellularLocation>
</comment>
<evidence type="ECO:0000256" key="4">
    <source>
        <dbReference type="ARBA" id="ARBA00022741"/>
    </source>
</evidence>
<feature type="compositionally biased region" description="Polar residues" evidence="13">
    <location>
        <begin position="44"/>
        <end position="61"/>
    </location>
</feature>
<keyword evidence="8" id="KW-0226">DNA condensation</keyword>
<dbReference type="SUPFAM" id="SSF75553">
    <property type="entry name" value="Smc hinge domain"/>
    <property type="match status" value="1"/>
</dbReference>
<dbReference type="GO" id="GO:0005634">
    <property type="term" value="C:nucleus"/>
    <property type="evidence" value="ECO:0007669"/>
    <property type="project" value="UniProtKB-SubCell"/>
</dbReference>
<dbReference type="GO" id="GO:0016887">
    <property type="term" value="F:ATP hydrolysis activity"/>
    <property type="evidence" value="ECO:0007669"/>
    <property type="project" value="EnsemblFungi"/>
</dbReference>
<dbReference type="FunFam" id="3.40.50.300:FF:000481">
    <property type="entry name" value="Structural maintenance of chromosomes 4"/>
    <property type="match status" value="1"/>
</dbReference>
<evidence type="ECO:0000313" key="15">
    <source>
        <dbReference type="CGD" id="CAL0135498"/>
    </source>
</evidence>
<evidence type="ECO:0000256" key="10">
    <source>
        <dbReference type="ARBA" id="ARBA00023306"/>
    </source>
</evidence>
<evidence type="ECO:0000256" key="5">
    <source>
        <dbReference type="ARBA" id="ARBA00022776"/>
    </source>
</evidence>
<accession>Q6FKE6</accession>